<keyword evidence="1" id="KW-0645">Protease</keyword>
<evidence type="ECO:0000259" key="3">
    <source>
        <dbReference type="Pfam" id="PF00326"/>
    </source>
</evidence>
<dbReference type="InterPro" id="IPR001375">
    <property type="entry name" value="Peptidase_S9_cat"/>
</dbReference>
<evidence type="ECO:0000313" key="6">
    <source>
        <dbReference type="Proteomes" id="UP001165498"/>
    </source>
</evidence>
<dbReference type="InterPro" id="IPR002469">
    <property type="entry name" value="Peptidase_S9B_N"/>
</dbReference>
<dbReference type="Gene3D" id="2.140.10.30">
    <property type="entry name" value="Dipeptidylpeptidase IV, N-terminal domain"/>
    <property type="match status" value="1"/>
</dbReference>
<dbReference type="InterPro" id="IPR002471">
    <property type="entry name" value="Pept_S9_AS"/>
</dbReference>
<dbReference type="Gene3D" id="3.40.50.1820">
    <property type="entry name" value="alpha/beta hydrolase"/>
    <property type="match status" value="1"/>
</dbReference>
<reference evidence="5" key="1">
    <citation type="submission" date="2022-07" db="EMBL/GenBank/DDBJ databases">
        <title>Tahibacter sp., a new gammaproteobacterium isolated from the silt sample collected at pig farm.</title>
        <authorList>
            <person name="Chen H."/>
        </authorList>
    </citation>
    <scope>NUCLEOTIDE SEQUENCE</scope>
    <source>
        <strain evidence="5">P2K</strain>
    </source>
</reference>
<dbReference type="RefSeq" id="WP_255916211.1">
    <property type="nucleotide sequence ID" value="NZ_JANFQO010000024.1"/>
</dbReference>
<comment type="caution">
    <text evidence="5">The sequence shown here is derived from an EMBL/GenBank/DDBJ whole genome shotgun (WGS) entry which is preliminary data.</text>
</comment>
<evidence type="ECO:0000256" key="1">
    <source>
        <dbReference type="ARBA" id="ARBA00022670"/>
    </source>
</evidence>
<dbReference type="InterPro" id="IPR029058">
    <property type="entry name" value="AB_hydrolase_fold"/>
</dbReference>
<protein>
    <submittedName>
        <fullName evidence="5">S9 family peptidase</fullName>
    </submittedName>
</protein>
<sequence length="745" mass="84280">MRTMLLAGLMAISLPAMSEKLTVERLLDDPALLGPTPRGLKISPDGSRVTFLRGKADDQNLLDLWEYNLADDATRLLVDSRRLQPAEEVLSDAEKATRERQRIAGLKGIVSYRWSPDGQRLLFPLAGQLYLYDLKAAPDDAVRSLTPKDAEIIDAQVAPSGRYVSFVSQQNLWVVDLKTNLKFRLTDDGKGTVHNGEAEFIAQEEMDRFSGYWWSPTGEWIAFERYDEAQVPEVKRFEIQAEGTDVTEQRYPAAGQPNARVQLGLIRPSGGRPRWIDLGKDEDIYLNRVNWTPDGKHLAFQRQSRDQRRIDLVLVDQETLKQRVLLSETQPNWINLHEDLRFLKRQQAFIWASERSGYKHLYLYDMDGKEKFALSSGNWVVDKVLAVDEAAGLVYVAGNRDHALDKQVYALKLDGSNAAAPQRITAEDGWHEASFAGDSEGVKLFVDSWSDPRTPTQVSVRRPDGSRLAWIAENKVDDKHPYAPYQAEHIVPEFGSIKAADGQDLWYRLYKPAGFDPAKRYPVISHFYGGPTVQLAKRDFGDLLDQYLAQQGYVVITLDNRGMSRRGRAFSDPIYRQLGAVEVEDQRAALQWLAKQPWVDARHMGVFGWSYGGYLTLMMLAKSSDIVAAGVSVAPVTEWTLYDTHYTERYLSLPKDNAEGYRKSGVLPWLDGLTSPLLLIHGMADDNVLFTHSTKLMAELQNRGKAFELMTYPGGKHGMSTPAMKKHVYNTLKRWFDRQLKPAAP</sequence>
<evidence type="ECO:0000259" key="4">
    <source>
        <dbReference type="Pfam" id="PF00930"/>
    </source>
</evidence>
<dbReference type="PANTHER" id="PTHR11731:SF193">
    <property type="entry name" value="DIPEPTIDYL PEPTIDASE 9"/>
    <property type="match status" value="1"/>
</dbReference>
<dbReference type="SUPFAM" id="SSF82171">
    <property type="entry name" value="DPP6 N-terminal domain-like"/>
    <property type="match status" value="1"/>
</dbReference>
<dbReference type="PROSITE" id="PS00708">
    <property type="entry name" value="PRO_ENDOPEP_SER"/>
    <property type="match status" value="1"/>
</dbReference>
<gene>
    <name evidence="5" type="ORF">NM961_20090</name>
</gene>
<evidence type="ECO:0000313" key="5">
    <source>
        <dbReference type="EMBL" id="MCQ4167022.1"/>
    </source>
</evidence>
<dbReference type="PANTHER" id="PTHR11731">
    <property type="entry name" value="PROTEASE FAMILY S9B,C DIPEPTIDYL-PEPTIDASE IV-RELATED"/>
    <property type="match status" value="1"/>
</dbReference>
<dbReference type="Proteomes" id="UP001165498">
    <property type="component" value="Unassembled WGS sequence"/>
</dbReference>
<keyword evidence="2" id="KW-0378">Hydrolase</keyword>
<dbReference type="EMBL" id="JANFQO010000024">
    <property type="protein sequence ID" value="MCQ4167022.1"/>
    <property type="molecule type" value="Genomic_DNA"/>
</dbReference>
<accession>A0ABT1QXL2</accession>
<feature type="domain" description="Dipeptidylpeptidase IV N-terminal" evidence="4">
    <location>
        <begin position="116"/>
        <end position="456"/>
    </location>
</feature>
<name>A0ABT1QXL2_9GAMM</name>
<dbReference type="Pfam" id="PF00930">
    <property type="entry name" value="DPPIV_N"/>
    <property type="match status" value="1"/>
</dbReference>
<keyword evidence="6" id="KW-1185">Reference proteome</keyword>
<organism evidence="5 6">
    <name type="scientific">Tahibacter harae</name>
    <dbReference type="NCBI Taxonomy" id="2963937"/>
    <lineage>
        <taxon>Bacteria</taxon>
        <taxon>Pseudomonadati</taxon>
        <taxon>Pseudomonadota</taxon>
        <taxon>Gammaproteobacteria</taxon>
        <taxon>Lysobacterales</taxon>
        <taxon>Rhodanobacteraceae</taxon>
        <taxon>Tahibacter</taxon>
    </lineage>
</organism>
<proteinExistence type="predicted"/>
<dbReference type="SUPFAM" id="SSF53474">
    <property type="entry name" value="alpha/beta-Hydrolases"/>
    <property type="match status" value="1"/>
</dbReference>
<evidence type="ECO:0000256" key="2">
    <source>
        <dbReference type="ARBA" id="ARBA00022801"/>
    </source>
</evidence>
<dbReference type="InterPro" id="IPR050278">
    <property type="entry name" value="Serine_Prot_S9B/DPPIV"/>
</dbReference>
<dbReference type="Pfam" id="PF00326">
    <property type="entry name" value="Peptidase_S9"/>
    <property type="match status" value="1"/>
</dbReference>
<feature type="domain" description="Peptidase S9 prolyl oligopeptidase catalytic" evidence="3">
    <location>
        <begin position="546"/>
        <end position="741"/>
    </location>
</feature>